<feature type="compositionally biased region" description="Pro residues" evidence="2">
    <location>
        <begin position="383"/>
        <end position="394"/>
    </location>
</feature>
<dbReference type="InterPro" id="IPR025742">
    <property type="entry name" value="CSTF2_hinge"/>
</dbReference>
<name>A0A7E4V4W7_PANRE</name>
<dbReference type="InterPro" id="IPR012677">
    <property type="entry name" value="Nucleotide-bd_a/b_plait_sf"/>
</dbReference>
<dbReference type="InterPro" id="IPR035979">
    <property type="entry name" value="RBD_domain_sf"/>
</dbReference>
<feature type="domain" description="RRM" evidence="3">
    <location>
        <begin position="19"/>
        <end position="97"/>
    </location>
</feature>
<dbReference type="CDD" id="cd12398">
    <property type="entry name" value="RRM_CSTF2_RNA15_like"/>
    <property type="match status" value="1"/>
</dbReference>
<dbReference type="SMART" id="SM00360">
    <property type="entry name" value="RRM"/>
    <property type="match status" value="1"/>
</dbReference>
<protein>
    <submittedName>
        <fullName evidence="5">RRM domain-containing protein</fullName>
    </submittedName>
</protein>
<feature type="region of interest" description="Disordered" evidence="2">
    <location>
        <begin position="99"/>
        <end position="122"/>
    </location>
</feature>
<dbReference type="Gene3D" id="3.30.70.330">
    <property type="match status" value="1"/>
</dbReference>
<dbReference type="PROSITE" id="PS50102">
    <property type="entry name" value="RRM"/>
    <property type="match status" value="1"/>
</dbReference>
<dbReference type="AlphaFoldDB" id="A0A7E4V4W7"/>
<dbReference type="InterPro" id="IPR000504">
    <property type="entry name" value="RRM_dom"/>
</dbReference>
<evidence type="ECO:0000256" key="2">
    <source>
        <dbReference type="SAM" id="MobiDB-lite"/>
    </source>
</evidence>
<feature type="compositionally biased region" description="Pro residues" evidence="2">
    <location>
        <begin position="285"/>
        <end position="299"/>
    </location>
</feature>
<dbReference type="WBParaSite" id="Pan_g16556.t1">
    <property type="protein sequence ID" value="Pan_g16556.t1"/>
    <property type="gene ID" value="Pan_g16556"/>
</dbReference>
<proteinExistence type="predicted"/>
<accession>A0A7E4V4W7</accession>
<organism evidence="4 5">
    <name type="scientific">Panagrellus redivivus</name>
    <name type="common">Microworm</name>
    <dbReference type="NCBI Taxonomy" id="6233"/>
    <lineage>
        <taxon>Eukaryota</taxon>
        <taxon>Metazoa</taxon>
        <taxon>Ecdysozoa</taxon>
        <taxon>Nematoda</taxon>
        <taxon>Chromadorea</taxon>
        <taxon>Rhabditida</taxon>
        <taxon>Tylenchina</taxon>
        <taxon>Panagrolaimomorpha</taxon>
        <taxon>Panagrolaimoidea</taxon>
        <taxon>Panagrolaimidae</taxon>
        <taxon>Panagrellus</taxon>
    </lineage>
</organism>
<dbReference type="GO" id="GO:0003729">
    <property type="term" value="F:mRNA binding"/>
    <property type="evidence" value="ECO:0007669"/>
    <property type="project" value="TreeGrafter"/>
</dbReference>
<dbReference type="PANTHER" id="PTHR45735:SF2">
    <property type="entry name" value="CLEAVAGE STIMULATION FACTOR SUBUNIT 2"/>
    <property type="match status" value="1"/>
</dbReference>
<evidence type="ECO:0000256" key="1">
    <source>
        <dbReference type="PROSITE-ProRule" id="PRU00176"/>
    </source>
</evidence>
<reference evidence="5" key="2">
    <citation type="submission" date="2020-10" db="UniProtKB">
        <authorList>
            <consortium name="WormBaseParasite"/>
        </authorList>
    </citation>
    <scope>IDENTIFICATION</scope>
</reference>
<feature type="compositionally biased region" description="Pro residues" evidence="2">
    <location>
        <begin position="255"/>
        <end position="277"/>
    </location>
</feature>
<keyword evidence="4" id="KW-1185">Reference proteome</keyword>
<dbReference type="Proteomes" id="UP000492821">
    <property type="component" value="Unassembled WGS sequence"/>
</dbReference>
<keyword evidence="1" id="KW-0694">RNA-binding</keyword>
<dbReference type="SUPFAM" id="SSF54928">
    <property type="entry name" value="RNA-binding domain, RBD"/>
    <property type="match status" value="1"/>
</dbReference>
<dbReference type="GO" id="GO:0005847">
    <property type="term" value="C:mRNA cleavage and polyadenylation specificity factor complex"/>
    <property type="evidence" value="ECO:0007669"/>
    <property type="project" value="TreeGrafter"/>
</dbReference>
<dbReference type="Gene3D" id="1.25.40.630">
    <property type="match status" value="1"/>
</dbReference>
<feature type="region of interest" description="Disordered" evidence="2">
    <location>
        <begin position="213"/>
        <end position="399"/>
    </location>
</feature>
<sequence>MNRFGASRPGPAPSEKALRSVFVGNIGYDVSEQELTDIFSQVGHVVSFRLVHDRESGKSKGFGFCEYHDPETANECVRRMNHFELKGRNLRLDSAVANERMMHNDDPPPYRPQKPVSMPRGRSPPLESLYAPAPLDGKIPEAIAKALSHHSPHLLFEIITEMKQIATTNEARCRAILDKNPQLAFALLQAQVMMHWMDTDVAFRLLDKNMNSEKMAEQAEKSAREDANHGHDHEDPHGRREEVPHSRPPLARAPEPVPQPSGPPPQAFYNQGPPPPQAYRHPQQVPMPRPPVNWNPHAPPQQQQQRFGGPPPNYGNNFDNGPPPPQRYQNQPDPMQNAYGSGPPRSFNPQPMRGNNFGQFPPPQQQQQQFRPPPQAVRMPMMGGPPPGMAPPPQAETSEDDEMLQMLLNLTDEQLNGLDPEEAAKVRDLKLQMNIH</sequence>
<dbReference type="PANTHER" id="PTHR45735">
    <property type="entry name" value="CLEAVAGE STIMULATION FACTOR SUBUNIT 2"/>
    <property type="match status" value="1"/>
</dbReference>
<evidence type="ECO:0000259" key="3">
    <source>
        <dbReference type="PROSITE" id="PS50102"/>
    </source>
</evidence>
<evidence type="ECO:0000313" key="5">
    <source>
        <dbReference type="WBParaSite" id="Pan_g16556.t1"/>
    </source>
</evidence>
<evidence type="ECO:0000313" key="4">
    <source>
        <dbReference type="Proteomes" id="UP000492821"/>
    </source>
</evidence>
<dbReference type="Pfam" id="PF00076">
    <property type="entry name" value="RRM_1"/>
    <property type="match status" value="1"/>
</dbReference>
<dbReference type="Pfam" id="PF14327">
    <property type="entry name" value="CSTF2_hinge"/>
    <property type="match status" value="1"/>
</dbReference>
<reference evidence="4" key="1">
    <citation type="journal article" date="2013" name="Genetics">
        <title>The draft genome and transcriptome of Panagrellus redivivus are shaped by the harsh demands of a free-living lifestyle.</title>
        <authorList>
            <person name="Srinivasan J."/>
            <person name="Dillman A.R."/>
            <person name="Macchietto M.G."/>
            <person name="Heikkinen L."/>
            <person name="Lakso M."/>
            <person name="Fracchia K.M."/>
            <person name="Antoshechkin I."/>
            <person name="Mortazavi A."/>
            <person name="Wong G."/>
            <person name="Sternberg P.W."/>
        </authorList>
    </citation>
    <scope>NUCLEOTIDE SEQUENCE [LARGE SCALE GENOMIC DNA]</scope>
    <source>
        <strain evidence="4">MT8872</strain>
    </source>
</reference>
<feature type="compositionally biased region" description="Basic and acidic residues" evidence="2">
    <location>
        <begin position="213"/>
        <end position="245"/>
    </location>
</feature>